<proteinExistence type="predicted"/>
<name>A0A3S2YWH0_9ACTN</name>
<feature type="region of interest" description="Disordered" evidence="1">
    <location>
        <begin position="1"/>
        <end position="71"/>
    </location>
</feature>
<organism evidence="2 3">
    <name type="scientific">Streptomyces antnestii</name>
    <dbReference type="NCBI Taxonomy" id="2494256"/>
    <lineage>
        <taxon>Bacteria</taxon>
        <taxon>Bacillati</taxon>
        <taxon>Actinomycetota</taxon>
        <taxon>Actinomycetes</taxon>
        <taxon>Kitasatosporales</taxon>
        <taxon>Streptomycetaceae</taxon>
        <taxon>Streptomyces</taxon>
    </lineage>
</organism>
<feature type="compositionally biased region" description="Low complexity" evidence="1">
    <location>
        <begin position="33"/>
        <end position="44"/>
    </location>
</feature>
<keyword evidence="3" id="KW-1185">Reference proteome</keyword>
<dbReference type="RefSeq" id="WP_127830894.1">
    <property type="nucleotide sequence ID" value="NZ_RZYA01000014.1"/>
</dbReference>
<feature type="compositionally biased region" description="Low complexity" evidence="1">
    <location>
        <begin position="60"/>
        <end position="71"/>
    </location>
</feature>
<evidence type="ECO:0000313" key="3">
    <source>
        <dbReference type="Proteomes" id="UP000283128"/>
    </source>
</evidence>
<feature type="compositionally biased region" description="Basic residues" evidence="1">
    <location>
        <begin position="47"/>
        <end position="59"/>
    </location>
</feature>
<accession>A0A3S2YWH0</accession>
<dbReference type="EMBL" id="RZYA01000014">
    <property type="protein sequence ID" value="RVU20940.1"/>
    <property type="molecule type" value="Genomic_DNA"/>
</dbReference>
<comment type="caution">
    <text evidence="2">The sequence shown here is derived from an EMBL/GenBank/DDBJ whole genome shotgun (WGS) entry which is preliminary data.</text>
</comment>
<protein>
    <submittedName>
        <fullName evidence="2">Uncharacterized protein</fullName>
    </submittedName>
</protein>
<dbReference type="Proteomes" id="UP000283128">
    <property type="component" value="Unassembled WGS sequence"/>
</dbReference>
<evidence type="ECO:0000256" key="1">
    <source>
        <dbReference type="SAM" id="MobiDB-lite"/>
    </source>
</evidence>
<feature type="compositionally biased region" description="Low complexity" evidence="1">
    <location>
        <begin position="1"/>
        <end position="16"/>
    </location>
</feature>
<sequence>MRRPGVSSGRSESSSGARTPWTTDRAHGAAPHELVALEQALAAAEPRRKRAEARRRQRAAAKTSTNADAAA</sequence>
<evidence type="ECO:0000313" key="2">
    <source>
        <dbReference type="EMBL" id="RVU20940.1"/>
    </source>
</evidence>
<reference evidence="2 3" key="1">
    <citation type="submission" date="2019-01" db="EMBL/GenBank/DDBJ databases">
        <title>Genome sequences of Streptomyces and Rhizobium isolates collected from root and soil.</title>
        <authorList>
            <person name="Chhettri S."/>
            <person name="Sevigny J.L."/>
            <person name="Sen A."/>
            <person name="Ennis N."/>
            <person name="Tisa L."/>
        </authorList>
    </citation>
    <scope>NUCLEOTIDE SEQUENCE [LARGE SCALE GENOMIC DNA]</scope>
    <source>
        <strain evidence="2 3">San01</strain>
    </source>
</reference>
<dbReference type="AlphaFoldDB" id="A0A3S2YWH0"/>
<gene>
    <name evidence="2" type="ORF">EOT10_26815</name>
</gene>